<proteinExistence type="predicted"/>
<dbReference type="PANTHER" id="PTHR40446">
    <property type="entry name" value="N-ACETYLGLUCOSAMINE-1-PHOSPHODIESTER ALPHA-N-ACETYLGLUCOSAMINIDASE"/>
    <property type="match status" value="1"/>
</dbReference>
<accession>A0A1M5FS24</accession>
<dbReference type="PANTHER" id="PTHR40446:SF2">
    <property type="entry name" value="N-ACETYLGLUCOSAMINE-1-PHOSPHODIESTER ALPHA-N-ACETYLGLUCOSAMINIDASE"/>
    <property type="match status" value="1"/>
</dbReference>
<dbReference type="AlphaFoldDB" id="A0A1M5FS24"/>
<evidence type="ECO:0000313" key="4">
    <source>
        <dbReference type="Proteomes" id="UP000184048"/>
    </source>
</evidence>
<dbReference type="Proteomes" id="UP000184048">
    <property type="component" value="Unassembled WGS sequence"/>
</dbReference>
<feature type="domain" description="Phosphodiester glycosidase" evidence="2">
    <location>
        <begin position="99"/>
        <end position="272"/>
    </location>
</feature>
<reference evidence="3 4" key="1">
    <citation type="submission" date="2016-11" db="EMBL/GenBank/DDBJ databases">
        <authorList>
            <person name="Jaros S."/>
            <person name="Januszkiewicz K."/>
            <person name="Wedrychowicz H."/>
        </authorList>
    </citation>
    <scope>NUCLEOTIDE SEQUENCE [LARGE SCALE GENOMIC DNA]</scope>
    <source>
        <strain evidence="3 4">DSM 18119</strain>
    </source>
</reference>
<evidence type="ECO:0000256" key="1">
    <source>
        <dbReference type="SAM" id="SignalP"/>
    </source>
</evidence>
<keyword evidence="4" id="KW-1185">Reference proteome</keyword>
<keyword evidence="1" id="KW-0732">Signal</keyword>
<evidence type="ECO:0000259" key="2">
    <source>
        <dbReference type="Pfam" id="PF09992"/>
    </source>
</evidence>
<dbReference type="STRING" id="1121884.SAMN02745131_03914"/>
<dbReference type="RefSeq" id="WP_217653033.1">
    <property type="nucleotide sequence ID" value="NZ_FQUU01000024.1"/>
</dbReference>
<name>A0A1M5FS24_9BACT</name>
<feature type="chain" id="PRO_5013019517" description="Phosphodiester glycosidase domain-containing protein" evidence="1">
    <location>
        <begin position="28"/>
        <end position="313"/>
    </location>
</feature>
<dbReference type="EMBL" id="FQUU01000024">
    <property type="protein sequence ID" value="SHF93982.1"/>
    <property type="molecule type" value="Genomic_DNA"/>
</dbReference>
<organism evidence="3 4">
    <name type="scientific">Flavisolibacter ginsengisoli DSM 18119</name>
    <dbReference type="NCBI Taxonomy" id="1121884"/>
    <lineage>
        <taxon>Bacteria</taxon>
        <taxon>Pseudomonadati</taxon>
        <taxon>Bacteroidota</taxon>
        <taxon>Chitinophagia</taxon>
        <taxon>Chitinophagales</taxon>
        <taxon>Chitinophagaceae</taxon>
        <taxon>Flavisolibacter</taxon>
    </lineage>
</organism>
<dbReference type="InterPro" id="IPR018711">
    <property type="entry name" value="NAGPA"/>
</dbReference>
<gene>
    <name evidence="3" type="ORF">SAMN02745131_03914</name>
</gene>
<evidence type="ECO:0000313" key="3">
    <source>
        <dbReference type="EMBL" id="SHF93982.1"/>
    </source>
</evidence>
<sequence>MKPVYKMHMKTFVILLLVFGTSQYSHAQTDSLAVVKANWETKKIARGITLKQHWFDHSLFGSNQNISILEIKMRHGIKLDVAAEPKVLKPASEFGSAENAVAAINGTFFNMKNGGSEDYIRLDGQALNETHIGKNGKRSFHQRSAIVIDGRKVSIQAWDGSEDWESKLKGEDVMVTGPLLLDDENRVLLDSISFNTARHPRTALAIKGNKVLLITVDGRNDRAAGMSLYELASVLKWLKADDGINLDGGGSTTMWVNGMEDGGVVNHPSDNKKMMKSPDYKPGMDLDRLAADTTRWDHGGERKVANVIVVRKR</sequence>
<feature type="signal peptide" evidence="1">
    <location>
        <begin position="1"/>
        <end position="27"/>
    </location>
</feature>
<dbReference type="Pfam" id="PF09992">
    <property type="entry name" value="NAGPA"/>
    <property type="match status" value="1"/>
</dbReference>
<protein>
    <recommendedName>
        <fullName evidence="2">Phosphodiester glycosidase domain-containing protein</fullName>
    </recommendedName>
</protein>